<reference evidence="5" key="1">
    <citation type="submission" date="2021-01" db="EMBL/GenBank/DDBJ databases">
        <authorList>
            <person name="Corre E."/>
            <person name="Pelletier E."/>
            <person name="Niang G."/>
            <person name="Scheremetjew M."/>
            <person name="Finn R."/>
            <person name="Kale V."/>
            <person name="Holt S."/>
            <person name="Cochrane G."/>
            <person name="Meng A."/>
            <person name="Brown T."/>
            <person name="Cohen L."/>
        </authorList>
    </citation>
    <scope>NUCLEOTIDE SEQUENCE</scope>
    <source>
        <strain evidence="5">CCMP125</strain>
    </source>
</reference>
<dbReference type="EMBL" id="HBHT01025780">
    <property type="protein sequence ID" value="CAD9977177.1"/>
    <property type="molecule type" value="Transcribed_RNA"/>
</dbReference>
<evidence type="ECO:0000256" key="3">
    <source>
        <dbReference type="ARBA" id="ARBA00023212"/>
    </source>
</evidence>
<feature type="region of interest" description="Disordered" evidence="4">
    <location>
        <begin position="479"/>
        <end position="501"/>
    </location>
</feature>
<dbReference type="SUPFAM" id="SSF52047">
    <property type="entry name" value="RNI-like"/>
    <property type="match status" value="1"/>
</dbReference>
<proteinExistence type="predicted"/>
<keyword evidence="3" id="KW-0206">Cytoskeleton</keyword>
<feature type="region of interest" description="Disordered" evidence="4">
    <location>
        <begin position="1"/>
        <end position="23"/>
    </location>
</feature>
<name>A0A7S3DSQ2_9STRA</name>
<organism evidence="5">
    <name type="scientific">Entomoneis paludosa</name>
    <dbReference type="NCBI Taxonomy" id="265537"/>
    <lineage>
        <taxon>Eukaryota</taxon>
        <taxon>Sar</taxon>
        <taxon>Stramenopiles</taxon>
        <taxon>Ochrophyta</taxon>
        <taxon>Bacillariophyta</taxon>
        <taxon>Bacillariophyceae</taxon>
        <taxon>Bacillariophycidae</taxon>
        <taxon>Entomoneidaceae</taxon>
        <taxon>Entomoneis</taxon>
    </lineage>
</organism>
<dbReference type="InterPro" id="IPR032675">
    <property type="entry name" value="LRR_dom_sf"/>
</dbReference>
<keyword evidence="2" id="KW-0963">Cytoplasm</keyword>
<dbReference type="AlphaFoldDB" id="A0A7S3DSQ2"/>
<evidence type="ECO:0000313" key="5">
    <source>
        <dbReference type="EMBL" id="CAD9977177.1"/>
    </source>
</evidence>
<comment type="subcellular location">
    <subcellularLocation>
        <location evidence="1">Cytoplasm</location>
        <location evidence="1">Cytoskeleton</location>
    </subcellularLocation>
</comment>
<gene>
    <name evidence="5" type="ORF">APAL1065_LOCUS17300</name>
</gene>
<dbReference type="Gene3D" id="3.80.10.10">
    <property type="entry name" value="Ribonuclease Inhibitor"/>
    <property type="match status" value="1"/>
</dbReference>
<evidence type="ECO:0008006" key="6">
    <source>
        <dbReference type="Google" id="ProtNLM"/>
    </source>
</evidence>
<feature type="compositionally biased region" description="Polar residues" evidence="4">
    <location>
        <begin position="1"/>
        <end position="14"/>
    </location>
</feature>
<accession>A0A7S3DSQ2</accession>
<dbReference type="PANTHER" id="PTHR24107">
    <property type="entry name" value="YNEIN REGULATORY COMPLEX SUBUNIT 5"/>
    <property type="match status" value="1"/>
</dbReference>
<protein>
    <recommendedName>
        <fullName evidence="6">RNI-like protein</fullName>
    </recommendedName>
</protein>
<evidence type="ECO:0000256" key="1">
    <source>
        <dbReference type="ARBA" id="ARBA00004245"/>
    </source>
</evidence>
<evidence type="ECO:0000256" key="2">
    <source>
        <dbReference type="ARBA" id="ARBA00022490"/>
    </source>
</evidence>
<evidence type="ECO:0000256" key="4">
    <source>
        <dbReference type="SAM" id="MobiDB-lite"/>
    </source>
</evidence>
<sequence length="501" mass="55815">MGNRSSRSSINNATRPDDEASPNGLDEWELSFVEQTVNRASIASALKQNKLRSRNWVPTLCSSRRNRVNAERIHKLSMVKCFVEGRASVEQLETLVREATNLQNLRLETHGYIHGQQDTLGAMARLLTAASETPHTALESLTLSTMGKPLRGPVGAQLGHLLECNRGLTELHLNLTAGDADTKLIQHIAQGLQCHDSVKLLSLTSCAIHDDEFAALLAPALHSMTNLEALDISSNKLTQESLPVITSLLNSKDRRLEYLDISGQKIFKNVKPQHVASFIKALKRAERMEYLAVNSCHMNDEVATPMIQMLTSSDASRLQQVDFGFNKFGHATFDTLMTLLPQMKHVLKLKIHGAKVSTWSTQWTKDDSWLLLQALAQNQSIHCLSIDSNLFSSKECFGTLEAILRRNFLLEKAKRVRDEPLAGSSSSPPNAIPVAFIPHLLARIYDPSSLERKAGHTVNHELFQMIRYEWMPYMCNDSNPPKSPAPAKTTRRTKSSTPIVS</sequence>
<dbReference type="GO" id="GO:0005856">
    <property type="term" value="C:cytoskeleton"/>
    <property type="evidence" value="ECO:0007669"/>
    <property type="project" value="UniProtKB-SubCell"/>
</dbReference>
<dbReference type="InterPro" id="IPR052410">
    <property type="entry name" value="DRC5"/>
</dbReference>